<dbReference type="InterPro" id="IPR000700">
    <property type="entry name" value="PAS-assoc_C"/>
</dbReference>
<dbReference type="SUPFAM" id="SSF47384">
    <property type="entry name" value="Homodimeric domain of signal transducing histidine kinase"/>
    <property type="match status" value="1"/>
</dbReference>
<dbReference type="InterPro" id="IPR036890">
    <property type="entry name" value="HATPase_C_sf"/>
</dbReference>
<dbReference type="InterPro" id="IPR052162">
    <property type="entry name" value="Sensor_kinase/Photoreceptor"/>
</dbReference>
<dbReference type="PANTHER" id="PTHR43304">
    <property type="entry name" value="PHYTOCHROME-LIKE PROTEIN CPH1"/>
    <property type="match status" value="1"/>
</dbReference>
<keyword evidence="6" id="KW-0175">Coiled coil</keyword>
<dbReference type="InterPro" id="IPR035965">
    <property type="entry name" value="PAS-like_dom_sf"/>
</dbReference>
<feature type="domain" description="PAS" evidence="8">
    <location>
        <begin position="318"/>
        <end position="388"/>
    </location>
</feature>
<proteinExistence type="predicted"/>
<dbReference type="Pfam" id="PF08448">
    <property type="entry name" value="PAS_4"/>
    <property type="match status" value="4"/>
</dbReference>
<dbReference type="CDD" id="cd00082">
    <property type="entry name" value="HisKA"/>
    <property type="match status" value="1"/>
</dbReference>
<sequence length="1095" mass="121303">MSEALPAQFPPAELLPALLDASLTGVVLFVPVYGPAGELVDFSFAYLNPAAQRILGLPPQPAVSYLQQFPHSTDPANGAFVFQRDAYLSGQAAQFELNYQNDGYDNYFRATARRVGEGLLVCVTDTADQPRTAVEVALRQSQARERAAHAEAEAQRQRLLNVFAQAPVLMTRLSGPDYVVELANEGYRQLFGARHLTGRPYREAAPELVEQGFFELLDAVYRTGETYTATEAPVYLRPAGPGPLVLRYFDFIYQATRDAAGCIDGVLVVGHEVTEPVLARQLLEEQARQLAQLNQELEARVFERTQALRHARAETEATAQKLLRVTESQPGISFTVDQSGQVLYISPQWYAYTGMEPGADVTEAWPQLIHPDDLPLVAEQYGAALAGGGPWSYEFRLRGADGQYRWFANQGVPEPLAEAEAAGRPRQWFGSNLDIDDLKRAQQQIEEKDQLLTSILSSLPASVVTFEGEDLRFGFFNESYQRQGQGRVVLGRPAGEVFPEAEQQGFLALLRRVLHTGEPYQGQEVPAYIRDPHTGQQQDMYVDRAYLPLRHGQQSPHAVLGFTVDVTDRVLARRQAETAQGQALAAAEQAVAQREAFYQVFEQTPACIALLREPSHRFEYVNPAYQQLFPGRQLVGRTVAEALPEVVEHGFLALLDGVFQTGETYFGQQMLLPVTRADGQPPQDVYFDFTYQALREAGHIVGISIFATDVTERVLARRQREAQQVQLAELFEQAPVAITVLRGPQYVIEVANPLVAQLWGRTPEQVRGKALYDALPEVRDQGFKELLDQVVASGEAFVAQEVPAQLPRAGQLETVYLNFVYQPLRDAQGRIDSVAAVATDVTAQVLARQQLAQANEQLTAANSQLTRTNTDLDNFVYTASHDLKQPIANIEGLLTALREELVLPPAQAAINPLLDRMQGAVERFKRTIAQLTDIAKLQAAHAPQPPTEVDLAALVADVCQDLRPEFQATGAALTVDVTECPTLAFAEKNLRSVVFNLLSNALKYRHPDRVPQLRLRCHTAEAFTVLELQDNGLGLDPTQQKKLFGLFQRLHVHVEGSGIGLYMVKKMVENAGGRIEVDSQPGIGSTFRLYFPLFR</sequence>
<evidence type="ECO:0000313" key="10">
    <source>
        <dbReference type="EMBL" id="GAA4054247.1"/>
    </source>
</evidence>
<evidence type="ECO:0000256" key="6">
    <source>
        <dbReference type="SAM" id="Coils"/>
    </source>
</evidence>
<reference evidence="11" key="1">
    <citation type="journal article" date="2019" name="Int. J. Syst. Evol. Microbiol.">
        <title>The Global Catalogue of Microorganisms (GCM) 10K type strain sequencing project: providing services to taxonomists for standard genome sequencing and annotation.</title>
        <authorList>
            <consortium name="The Broad Institute Genomics Platform"/>
            <consortium name="The Broad Institute Genome Sequencing Center for Infectious Disease"/>
            <person name="Wu L."/>
            <person name="Ma J."/>
        </authorList>
    </citation>
    <scope>NUCLEOTIDE SEQUENCE [LARGE SCALE GENOMIC DNA]</scope>
    <source>
        <strain evidence="11">JCM 17225</strain>
    </source>
</reference>
<keyword evidence="3" id="KW-0597">Phosphoprotein</keyword>
<dbReference type="Gene3D" id="1.10.287.130">
    <property type="match status" value="1"/>
</dbReference>
<protein>
    <recommendedName>
        <fullName evidence="2">histidine kinase</fullName>
        <ecNumber evidence="2">2.7.13.3</ecNumber>
    </recommendedName>
</protein>
<dbReference type="PRINTS" id="PR00344">
    <property type="entry name" value="BCTRLSENSOR"/>
</dbReference>
<dbReference type="SUPFAM" id="SSF55785">
    <property type="entry name" value="PYP-like sensor domain (PAS domain)"/>
    <property type="match status" value="5"/>
</dbReference>
<evidence type="ECO:0000256" key="2">
    <source>
        <dbReference type="ARBA" id="ARBA00012438"/>
    </source>
</evidence>
<keyword evidence="5" id="KW-0418">Kinase</keyword>
<dbReference type="InterPro" id="IPR004358">
    <property type="entry name" value="Sig_transdc_His_kin-like_C"/>
</dbReference>
<organism evidence="10 11">
    <name type="scientific">Hymenobacter glaciei</name>
    <dbReference type="NCBI Taxonomy" id="877209"/>
    <lineage>
        <taxon>Bacteria</taxon>
        <taxon>Pseudomonadati</taxon>
        <taxon>Bacteroidota</taxon>
        <taxon>Cytophagia</taxon>
        <taxon>Cytophagales</taxon>
        <taxon>Hymenobacteraceae</taxon>
        <taxon>Hymenobacter</taxon>
    </lineage>
</organism>
<evidence type="ECO:0000256" key="5">
    <source>
        <dbReference type="ARBA" id="ARBA00022777"/>
    </source>
</evidence>
<dbReference type="Gene3D" id="3.30.450.20">
    <property type="entry name" value="PAS domain"/>
    <property type="match status" value="5"/>
</dbReference>
<dbReference type="PANTHER" id="PTHR43304:SF1">
    <property type="entry name" value="PAC DOMAIN-CONTAINING PROTEIN"/>
    <property type="match status" value="1"/>
</dbReference>
<evidence type="ECO:0000259" key="9">
    <source>
        <dbReference type="PROSITE" id="PS50113"/>
    </source>
</evidence>
<dbReference type="InterPro" id="IPR013656">
    <property type="entry name" value="PAS_4"/>
</dbReference>
<dbReference type="SMART" id="SM00091">
    <property type="entry name" value="PAS"/>
    <property type="match status" value="5"/>
</dbReference>
<feature type="coiled-coil region" evidence="6">
    <location>
        <begin position="844"/>
        <end position="871"/>
    </location>
</feature>
<evidence type="ECO:0000256" key="1">
    <source>
        <dbReference type="ARBA" id="ARBA00000085"/>
    </source>
</evidence>
<dbReference type="CDD" id="cd00130">
    <property type="entry name" value="PAS"/>
    <property type="match status" value="2"/>
</dbReference>
<dbReference type="InterPro" id="IPR001610">
    <property type="entry name" value="PAC"/>
</dbReference>
<keyword evidence="11" id="KW-1185">Reference proteome</keyword>
<dbReference type="NCBIfam" id="TIGR00229">
    <property type="entry name" value="sensory_box"/>
    <property type="match status" value="2"/>
</dbReference>
<evidence type="ECO:0000259" key="8">
    <source>
        <dbReference type="PROSITE" id="PS50112"/>
    </source>
</evidence>
<dbReference type="SMART" id="SM00086">
    <property type="entry name" value="PAC"/>
    <property type="match status" value="3"/>
</dbReference>
<feature type="domain" description="Histidine kinase" evidence="7">
    <location>
        <begin position="878"/>
        <end position="1095"/>
    </location>
</feature>
<evidence type="ECO:0000256" key="3">
    <source>
        <dbReference type="ARBA" id="ARBA00022553"/>
    </source>
</evidence>
<dbReference type="SUPFAM" id="SSF55874">
    <property type="entry name" value="ATPase domain of HSP90 chaperone/DNA topoisomerase II/histidine kinase"/>
    <property type="match status" value="1"/>
</dbReference>
<dbReference type="PROSITE" id="PS50109">
    <property type="entry name" value="HIS_KIN"/>
    <property type="match status" value="1"/>
</dbReference>
<dbReference type="InterPro" id="IPR013655">
    <property type="entry name" value="PAS_fold_3"/>
</dbReference>
<feature type="domain" description="PAC" evidence="9">
    <location>
        <begin position="800"/>
        <end position="853"/>
    </location>
</feature>
<dbReference type="InterPro" id="IPR003661">
    <property type="entry name" value="HisK_dim/P_dom"/>
</dbReference>
<comment type="catalytic activity">
    <reaction evidence="1">
        <text>ATP + protein L-histidine = ADP + protein N-phospho-L-histidine.</text>
        <dbReference type="EC" id="2.7.13.3"/>
    </reaction>
</comment>
<evidence type="ECO:0000313" key="11">
    <source>
        <dbReference type="Proteomes" id="UP001501469"/>
    </source>
</evidence>
<feature type="domain" description="PAC" evidence="9">
    <location>
        <begin position="391"/>
        <end position="447"/>
    </location>
</feature>
<dbReference type="InterPro" id="IPR003594">
    <property type="entry name" value="HATPase_dom"/>
</dbReference>
<dbReference type="SMART" id="SM00388">
    <property type="entry name" value="HisKA"/>
    <property type="match status" value="1"/>
</dbReference>
<dbReference type="RefSeq" id="WP_345059461.1">
    <property type="nucleotide sequence ID" value="NZ_BAABDK010000035.1"/>
</dbReference>
<dbReference type="Proteomes" id="UP001501469">
    <property type="component" value="Unassembled WGS sequence"/>
</dbReference>
<dbReference type="Gene3D" id="3.30.565.10">
    <property type="entry name" value="Histidine kinase-like ATPase, C-terminal domain"/>
    <property type="match status" value="1"/>
</dbReference>
<dbReference type="InterPro" id="IPR000014">
    <property type="entry name" value="PAS"/>
</dbReference>
<name>A0ABP7UYB1_9BACT</name>
<dbReference type="InterPro" id="IPR036097">
    <property type="entry name" value="HisK_dim/P_sf"/>
</dbReference>
<gene>
    <name evidence="10" type="ORF">GCM10022409_46620</name>
</gene>
<dbReference type="PROSITE" id="PS50112">
    <property type="entry name" value="PAS"/>
    <property type="match status" value="2"/>
</dbReference>
<dbReference type="Pfam" id="PF00512">
    <property type="entry name" value="HisKA"/>
    <property type="match status" value="1"/>
</dbReference>
<feature type="domain" description="PAS" evidence="8">
    <location>
        <begin position="723"/>
        <end position="794"/>
    </location>
</feature>
<dbReference type="PROSITE" id="PS50113">
    <property type="entry name" value="PAC"/>
    <property type="match status" value="2"/>
</dbReference>
<dbReference type="SMART" id="SM00387">
    <property type="entry name" value="HATPase_c"/>
    <property type="match status" value="1"/>
</dbReference>
<evidence type="ECO:0000259" key="7">
    <source>
        <dbReference type="PROSITE" id="PS50109"/>
    </source>
</evidence>
<dbReference type="Pfam" id="PF02518">
    <property type="entry name" value="HATPase_c"/>
    <property type="match status" value="1"/>
</dbReference>
<dbReference type="Pfam" id="PF08447">
    <property type="entry name" value="PAS_3"/>
    <property type="match status" value="1"/>
</dbReference>
<dbReference type="InterPro" id="IPR005467">
    <property type="entry name" value="His_kinase_dom"/>
</dbReference>
<dbReference type="EMBL" id="BAABDK010000035">
    <property type="protein sequence ID" value="GAA4054247.1"/>
    <property type="molecule type" value="Genomic_DNA"/>
</dbReference>
<accession>A0ABP7UYB1</accession>
<keyword evidence="4" id="KW-0808">Transferase</keyword>
<comment type="caution">
    <text evidence="10">The sequence shown here is derived from an EMBL/GenBank/DDBJ whole genome shotgun (WGS) entry which is preliminary data.</text>
</comment>
<dbReference type="EC" id="2.7.13.3" evidence="2"/>
<evidence type="ECO:0000256" key="4">
    <source>
        <dbReference type="ARBA" id="ARBA00022679"/>
    </source>
</evidence>